<evidence type="ECO:0000259" key="8">
    <source>
        <dbReference type="SMART" id="SM00983"/>
    </source>
</evidence>
<dbReference type="InterPro" id="IPR036371">
    <property type="entry name" value="TPK_B1-bd_sf"/>
</dbReference>
<dbReference type="SUPFAM" id="SSF63999">
    <property type="entry name" value="Thiamin pyrophosphokinase, catalytic domain"/>
    <property type="match status" value="1"/>
</dbReference>
<dbReference type="Pfam" id="PF04265">
    <property type="entry name" value="TPK_B1_binding"/>
    <property type="match status" value="1"/>
</dbReference>
<evidence type="ECO:0000256" key="3">
    <source>
        <dbReference type="ARBA" id="ARBA00022679"/>
    </source>
</evidence>
<dbReference type="UniPathway" id="UPA00060">
    <property type="reaction ID" value="UER00597"/>
</dbReference>
<keyword evidence="4 7" id="KW-0547">Nucleotide-binding</keyword>
<dbReference type="NCBIfam" id="TIGR01378">
    <property type="entry name" value="thi_PPkinase"/>
    <property type="match status" value="1"/>
</dbReference>
<dbReference type="EC" id="2.7.6.2" evidence="7"/>
<dbReference type="GO" id="GO:0009229">
    <property type="term" value="P:thiamine diphosphate biosynthetic process"/>
    <property type="evidence" value="ECO:0007669"/>
    <property type="project" value="UniProtKB-UniRule"/>
</dbReference>
<feature type="domain" description="Thiamin pyrophosphokinase thiamin-binding" evidence="8">
    <location>
        <begin position="199"/>
        <end position="255"/>
    </location>
</feature>
<dbReference type="InterPro" id="IPR006282">
    <property type="entry name" value="Thi_PPkinase"/>
</dbReference>
<dbReference type="SUPFAM" id="SSF63862">
    <property type="entry name" value="Thiamin pyrophosphokinase, substrate-binding domain"/>
    <property type="match status" value="1"/>
</dbReference>
<dbReference type="InterPro" id="IPR016966">
    <property type="entry name" value="Thiamin_pyrophosphokinase_euk"/>
</dbReference>
<evidence type="ECO:0000256" key="4">
    <source>
        <dbReference type="ARBA" id="ARBA00022741"/>
    </source>
</evidence>
<evidence type="ECO:0000256" key="7">
    <source>
        <dbReference type="PIRNR" id="PIRNR031057"/>
    </source>
</evidence>
<dbReference type="InterPro" id="IPR036759">
    <property type="entry name" value="TPK_catalytic_sf"/>
</dbReference>
<dbReference type="Gene3D" id="3.40.50.10240">
    <property type="entry name" value="Thiamin pyrophosphokinase, catalytic domain"/>
    <property type="match status" value="1"/>
</dbReference>
<evidence type="ECO:0000256" key="1">
    <source>
        <dbReference type="ARBA" id="ARBA00005078"/>
    </source>
</evidence>
<keyword evidence="10" id="KW-1185">Reference proteome</keyword>
<dbReference type="GO" id="GO:0016301">
    <property type="term" value="F:kinase activity"/>
    <property type="evidence" value="ECO:0007669"/>
    <property type="project" value="UniProtKB-UniRule"/>
</dbReference>
<dbReference type="GO" id="GO:0005524">
    <property type="term" value="F:ATP binding"/>
    <property type="evidence" value="ECO:0007669"/>
    <property type="project" value="UniProtKB-UniRule"/>
</dbReference>
<dbReference type="PIRSF" id="PIRSF031057">
    <property type="entry name" value="Thiamin_pyrophosphokinase"/>
    <property type="match status" value="1"/>
</dbReference>
<dbReference type="AlphaFoldDB" id="A0A6H0Y2G3"/>
<dbReference type="SMART" id="SM00983">
    <property type="entry name" value="TPK_B1_binding"/>
    <property type="match status" value="1"/>
</dbReference>
<dbReference type="PANTHER" id="PTHR13622:SF8">
    <property type="entry name" value="THIAMIN PYROPHOSPHOKINASE 1"/>
    <property type="match status" value="1"/>
</dbReference>
<keyword evidence="3 7" id="KW-0808">Transferase</keyword>
<dbReference type="Proteomes" id="UP000503462">
    <property type="component" value="Chromosome 4"/>
</dbReference>
<dbReference type="GO" id="GO:0006772">
    <property type="term" value="P:thiamine metabolic process"/>
    <property type="evidence" value="ECO:0007669"/>
    <property type="project" value="InterPro"/>
</dbReference>
<comment type="similarity">
    <text evidence="2 7">Belongs to the thiamine pyrophosphokinase family.</text>
</comment>
<dbReference type="GO" id="GO:0030975">
    <property type="term" value="F:thiamine binding"/>
    <property type="evidence" value="ECO:0007669"/>
    <property type="project" value="UniProtKB-UniRule"/>
</dbReference>
<dbReference type="OrthoDB" id="25149at2759"/>
<evidence type="ECO:0000313" key="9">
    <source>
        <dbReference type="EMBL" id="QIX01126.1"/>
    </source>
</evidence>
<accession>A0A6H0Y2G3</accession>
<dbReference type="InterPro" id="IPR007373">
    <property type="entry name" value="Thiamin_PyroPKinase_B1-bd"/>
</dbReference>
<evidence type="ECO:0000313" key="10">
    <source>
        <dbReference type="Proteomes" id="UP000503462"/>
    </source>
</evidence>
<gene>
    <name evidence="9" type="ORF">AMS68_006643</name>
</gene>
<sequence>MQKGATEISPRLDPARFLSRSTPLKHEDHGTALIILNSHIANFECFQRLYNHADFVVCADAGADRLFDLVTEQYSDLAYDIALQKHLPQYIHGDLDSISPKVQQAYANLGVKVTKDPDQYSTDFQKAVKRVFEIDTQARDILVLGSLGGRVDQGIGLVHELYREHKRRVDTRIWFFSESSISVVLERGHTTLATPLGQGIIRKHAGILPIYGPAVISTRGFEWDVHDWHTEMGSIVSTSNHIVQDVVEVSTDREVLFTVELSASLSDR</sequence>
<keyword evidence="5 7" id="KW-0418">Kinase</keyword>
<dbReference type="PANTHER" id="PTHR13622">
    <property type="entry name" value="THIAMIN PYROPHOSPHOKINASE"/>
    <property type="match status" value="1"/>
</dbReference>
<name>A0A6H0Y2G3_9PEZI</name>
<reference evidence="9 10" key="1">
    <citation type="journal article" date="2016" name="Sci. Rep.">
        <title>Peltaster fructicola genome reveals evolution from an invasive phytopathogen to an ectophytic parasite.</title>
        <authorList>
            <person name="Xu C."/>
            <person name="Chen H."/>
            <person name="Gleason M.L."/>
            <person name="Xu J.R."/>
            <person name="Liu H."/>
            <person name="Zhang R."/>
            <person name="Sun G."/>
        </authorList>
    </citation>
    <scope>NUCLEOTIDE SEQUENCE [LARGE SCALE GENOMIC DNA]</scope>
    <source>
        <strain evidence="9 10">LNHT1506</strain>
    </source>
</reference>
<protein>
    <recommendedName>
        <fullName evidence="7">Thiamine pyrophosphokinase</fullName>
        <ecNumber evidence="7">2.7.6.2</ecNumber>
    </recommendedName>
</protein>
<dbReference type="GO" id="GO:0004788">
    <property type="term" value="F:thiamine diphosphokinase activity"/>
    <property type="evidence" value="ECO:0007669"/>
    <property type="project" value="UniProtKB-UniRule"/>
</dbReference>
<dbReference type="CDD" id="cd07995">
    <property type="entry name" value="TPK"/>
    <property type="match status" value="1"/>
</dbReference>
<evidence type="ECO:0000256" key="2">
    <source>
        <dbReference type="ARBA" id="ARBA00006785"/>
    </source>
</evidence>
<evidence type="ECO:0000256" key="6">
    <source>
        <dbReference type="ARBA" id="ARBA00022840"/>
    </source>
</evidence>
<comment type="catalytic activity">
    <reaction evidence="7">
        <text>thiamine + ATP = thiamine diphosphate + AMP + H(+)</text>
        <dbReference type="Rhea" id="RHEA:11576"/>
        <dbReference type="ChEBI" id="CHEBI:15378"/>
        <dbReference type="ChEBI" id="CHEBI:18385"/>
        <dbReference type="ChEBI" id="CHEBI:30616"/>
        <dbReference type="ChEBI" id="CHEBI:58937"/>
        <dbReference type="ChEBI" id="CHEBI:456215"/>
    </reaction>
</comment>
<dbReference type="Pfam" id="PF04263">
    <property type="entry name" value="TPK_catalytic"/>
    <property type="match status" value="1"/>
</dbReference>
<organism evidence="9 10">
    <name type="scientific">Peltaster fructicola</name>
    <dbReference type="NCBI Taxonomy" id="286661"/>
    <lineage>
        <taxon>Eukaryota</taxon>
        <taxon>Fungi</taxon>
        <taxon>Dikarya</taxon>
        <taxon>Ascomycota</taxon>
        <taxon>Pezizomycotina</taxon>
        <taxon>Dothideomycetes</taxon>
        <taxon>Dothideomycetes incertae sedis</taxon>
        <taxon>Peltaster</taxon>
    </lineage>
</organism>
<proteinExistence type="inferred from homology"/>
<keyword evidence="6 7" id="KW-0067">ATP-binding</keyword>
<comment type="pathway">
    <text evidence="1 7">Cofactor biosynthesis; thiamine diphosphate biosynthesis; thiamine diphosphate from thiamine: step 1/1.</text>
</comment>
<dbReference type="InterPro" id="IPR007371">
    <property type="entry name" value="TPK_catalytic"/>
</dbReference>
<evidence type="ECO:0000256" key="5">
    <source>
        <dbReference type="ARBA" id="ARBA00022777"/>
    </source>
</evidence>
<dbReference type="EMBL" id="CP051142">
    <property type="protein sequence ID" value="QIX01126.1"/>
    <property type="molecule type" value="Genomic_DNA"/>
</dbReference>